<gene>
    <name evidence="2" type="ORF">IscW_ISCW005467</name>
</gene>
<accession>B7PR44</accession>
<dbReference type="InterPro" id="IPR011682">
    <property type="entry name" value="Glyco_hydro_38_C"/>
</dbReference>
<proteinExistence type="evidence at protein level"/>
<dbReference type="SUPFAM" id="SSF74650">
    <property type="entry name" value="Galactose mutarotase-like"/>
    <property type="match status" value="1"/>
</dbReference>
<evidence type="ECO:0000313" key="4">
    <source>
        <dbReference type="Proteomes" id="UP000001555"/>
    </source>
</evidence>
<dbReference type="InParanoid" id="B7PR44"/>
<dbReference type="PANTHER" id="PTHR46017">
    <property type="entry name" value="ALPHA-MANNOSIDASE 2C1"/>
    <property type="match status" value="1"/>
</dbReference>
<dbReference type="OrthoDB" id="6342569at2759"/>
<name>B7PR44_IXOSC</name>
<dbReference type="VEuPathDB" id="VectorBase:ISCP_000021"/>
<dbReference type="EMBL" id="DS770338">
    <property type="protein sequence ID" value="EEC09066.1"/>
    <property type="molecule type" value="Genomic_DNA"/>
</dbReference>
<dbReference type="InterPro" id="IPR011013">
    <property type="entry name" value="Gal_mutarotase_sf_dom"/>
</dbReference>
<organism>
    <name type="scientific">Ixodes scapularis</name>
    <name type="common">Black-legged tick</name>
    <name type="synonym">Deer tick</name>
    <dbReference type="NCBI Taxonomy" id="6945"/>
    <lineage>
        <taxon>Eukaryota</taxon>
        <taxon>Metazoa</taxon>
        <taxon>Ecdysozoa</taxon>
        <taxon>Arthropoda</taxon>
        <taxon>Chelicerata</taxon>
        <taxon>Arachnida</taxon>
        <taxon>Acari</taxon>
        <taxon>Parasitiformes</taxon>
        <taxon>Ixodida</taxon>
        <taxon>Ixodoidea</taxon>
        <taxon>Ixodidae</taxon>
        <taxon>Ixodinae</taxon>
        <taxon>Ixodes</taxon>
    </lineage>
</organism>
<dbReference type="PANTHER" id="PTHR46017:SF1">
    <property type="entry name" value="ALPHA-MANNOSIDASE 2C1"/>
    <property type="match status" value="1"/>
</dbReference>
<dbReference type="Pfam" id="PF07748">
    <property type="entry name" value="Glyco_hydro_38C"/>
    <property type="match status" value="1"/>
</dbReference>
<dbReference type="AlphaFoldDB" id="B7PR44"/>
<dbReference type="STRING" id="6945.B7PR44"/>
<dbReference type="PaxDb" id="6945-B7PR44"/>
<feature type="non-terminal residue" evidence="2">
    <location>
        <position position="75"/>
    </location>
</feature>
<dbReference type="GO" id="GO:0006013">
    <property type="term" value="P:mannose metabolic process"/>
    <property type="evidence" value="ECO:0007669"/>
    <property type="project" value="InterPro"/>
</dbReference>
<dbReference type="Proteomes" id="UP000001555">
    <property type="component" value="Unassembled WGS sequence"/>
</dbReference>
<evidence type="ECO:0000313" key="3">
    <source>
        <dbReference type="EnsemblMetazoa" id="ISCW005467-PA"/>
    </source>
</evidence>
<dbReference type="EnsemblMetazoa" id="ISCW005467-RA">
    <property type="protein sequence ID" value="ISCW005467-PA"/>
    <property type="gene ID" value="ISCW005467"/>
</dbReference>
<dbReference type="HOGENOM" id="CLU_2678070_0_0_1"/>
<evidence type="ECO:0007829" key="5">
    <source>
        <dbReference type="PeptideAtlas" id="B7PR44"/>
    </source>
</evidence>
<feature type="domain" description="Glycosyl hydrolase family 38 C-terminal" evidence="1">
    <location>
        <begin position="10"/>
        <end position="70"/>
    </location>
</feature>
<dbReference type="VEuPathDB" id="VectorBase:ISCW005467"/>
<dbReference type="GO" id="GO:0004559">
    <property type="term" value="F:alpha-mannosidase activity"/>
    <property type="evidence" value="ECO:0007669"/>
    <property type="project" value="InterPro"/>
</dbReference>
<dbReference type="GO" id="GO:0030246">
    <property type="term" value="F:carbohydrate binding"/>
    <property type="evidence" value="ECO:0007669"/>
    <property type="project" value="InterPro"/>
</dbReference>
<sequence>YNQLWQLLEPAAILESGPLRASVRVKFAVGARSTVTQTIVVDAVHPYVRFDTEVDWHEDHKFLKVCFHLQQNISS</sequence>
<evidence type="ECO:0000259" key="1">
    <source>
        <dbReference type="Pfam" id="PF07748"/>
    </source>
</evidence>
<dbReference type="VEuPathDB" id="VectorBase:ISCI005467"/>
<evidence type="ECO:0000313" key="2">
    <source>
        <dbReference type="EMBL" id="EEC09066.1"/>
    </source>
</evidence>
<dbReference type="Gene3D" id="2.70.98.30">
    <property type="entry name" value="Golgi alpha-mannosidase II, domain 4"/>
    <property type="match status" value="1"/>
</dbReference>
<reference evidence="2 4" key="1">
    <citation type="submission" date="2008-03" db="EMBL/GenBank/DDBJ databases">
        <title>Annotation of Ixodes scapularis.</title>
        <authorList>
            <consortium name="Ixodes scapularis Genome Project Consortium"/>
            <person name="Caler E."/>
            <person name="Hannick L.I."/>
            <person name="Bidwell S."/>
            <person name="Joardar V."/>
            <person name="Thiagarajan M."/>
            <person name="Amedeo P."/>
            <person name="Galinsky K.J."/>
            <person name="Schobel S."/>
            <person name="Inman J."/>
            <person name="Hostetler J."/>
            <person name="Miller J."/>
            <person name="Hammond M."/>
            <person name="Megy K."/>
            <person name="Lawson D."/>
            <person name="Kodira C."/>
            <person name="Sutton G."/>
            <person name="Meyer J."/>
            <person name="Hill C.A."/>
            <person name="Birren B."/>
            <person name="Nene V."/>
            <person name="Collins F."/>
            <person name="Alarcon-Chaidez F."/>
            <person name="Wikel S."/>
            <person name="Strausberg R."/>
        </authorList>
    </citation>
    <scope>NUCLEOTIDE SEQUENCE [LARGE SCALE GENOMIC DNA]</scope>
    <source>
        <strain evidence="4">Wikel</strain>
        <strain evidence="2">Wikel colony</strain>
    </source>
</reference>
<dbReference type="EMBL" id="ABJB010989326">
    <property type="status" value="NOT_ANNOTATED_CDS"/>
    <property type="molecule type" value="Genomic_DNA"/>
</dbReference>
<keyword evidence="4" id="KW-1185">Reference proteome</keyword>
<protein>
    <recommendedName>
        <fullName evidence="1">Glycosyl hydrolase family 38 C-terminal domain-containing protein</fullName>
    </recommendedName>
</protein>
<keyword evidence="5" id="KW-1267">Proteomics identification</keyword>
<feature type="non-terminal residue" evidence="2">
    <location>
        <position position="1"/>
    </location>
</feature>
<reference evidence="3" key="2">
    <citation type="submission" date="2020-05" db="UniProtKB">
        <authorList>
            <consortium name="EnsemblMetazoa"/>
        </authorList>
    </citation>
    <scope>IDENTIFICATION</scope>
    <source>
        <strain evidence="3">wikel</strain>
    </source>
</reference>